<sequence length="366" mass="42858">MIDTIILKFPIGKFYIEDISKFGTTKPEIVNGKEFYKKYYNNPDDSSLLERGYQPRLTLYRRGRVIELKIEFSAPKILFSNNLNELEDSDLNLLVSKLKRQIEARGVRISIDDILNAEVSAFHASKNIKLKKGYTSIAVIRELSKINLTQKLDMDHKDFRNGGHSLQYYAKSHALVLYDKVRDLKKPDKRAIDKENKINQLSLFEYLANKNLPEIVRIEARLSQKQKMNSVLKKLGLPEHPKLKDIFKKDVCQKIVSHYWEEMILDGNTFLFQPLNNPQRIIQLIIKKDKNIKPKEVIYLAGLYIIVKDLGIRELRLILSQLSSQRSWYRIADDFKKLKLARYQHEWVNEIKDAIKKFEPLIINGP</sequence>
<dbReference type="AlphaFoldDB" id="A0A1F8F8U9"/>
<comment type="caution">
    <text evidence="1">The sequence shown here is derived from an EMBL/GenBank/DDBJ whole genome shotgun (WGS) entry which is preliminary data.</text>
</comment>
<accession>A0A1F8F8U9</accession>
<reference evidence="1 2" key="1">
    <citation type="journal article" date="2016" name="Nat. Commun.">
        <title>Thousands of microbial genomes shed light on interconnected biogeochemical processes in an aquifer system.</title>
        <authorList>
            <person name="Anantharaman K."/>
            <person name="Brown C.T."/>
            <person name="Hug L.A."/>
            <person name="Sharon I."/>
            <person name="Castelle C.J."/>
            <person name="Probst A.J."/>
            <person name="Thomas B.C."/>
            <person name="Singh A."/>
            <person name="Wilkins M.J."/>
            <person name="Karaoz U."/>
            <person name="Brodie E.L."/>
            <person name="Williams K.H."/>
            <person name="Hubbard S.S."/>
            <person name="Banfield J.F."/>
        </authorList>
    </citation>
    <scope>NUCLEOTIDE SEQUENCE [LARGE SCALE GENOMIC DNA]</scope>
</reference>
<evidence type="ECO:0000313" key="1">
    <source>
        <dbReference type="EMBL" id="OGN09584.1"/>
    </source>
</evidence>
<dbReference type="Proteomes" id="UP000177167">
    <property type="component" value="Unassembled WGS sequence"/>
</dbReference>
<organism evidence="1 2">
    <name type="scientific">Candidatus Yanofskybacteria bacterium RIFCSPHIGHO2_02_FULL_41_11</name>
    <dbReference type="NCBI Taxonomy" id="1802675"/>
    <lineage>
        <taxon>Bacteria</taxon>
        <taxon>Candidatus Yanofskyibacteriota</taxon>
    </lineage>
</organism>
<proteinExistence type="predicted"/>
<gene>
    <name evidence="1" type="ORF">A3J46_02385</name>
</gene>
<name>A0A1F8F8U9_9BACT</name>
<protein>
    <submittedName>
        <fullName evidence="1">Uncharacterized protein</fullName>
    </submittedName>
</protein>
<evidence type="ECO:0000313" key="2">
    <source>
        <dbReference type="Proteomes" id="UP000177167"/>
    </source>
</evidence>
<dbReference type="EMBL" id="MGJP01000032">
    <property type="protein sequence ID" value="OGN09584.1"/>
    <property type="molecule type" value="Genomic_DNA"/>
</dbReference>